<dbReference type="Proteomes" id="UP000024635">
    <property type="component" value="Unassembled WGS sequence"/>
</dbReference>
<accession>A0A016V437</accession>
<dbReference type="EMBL" id="JARK01001353">
    <property type="protein sequence ID" value="EYC22439.1"/>
    <property type="molecule type" value="Genomic_DNA"/>
</dbReference>
<comment type="caution">
    <text evidence="1">The sequence shown here is derived from an EMBL/GenBank/DDBJ whole genome shotgun (WGS) entry which is preliminary data.</text>
</comment>
<reference evidence="2" key="1">
    <citation type="journal article" date="2015" name="Nat. Genet.">
        <title>The genome and transcriptome of the zoonotic hookworm Ancylostoma ceylanicum identify infection-specific gene families.</title>
        <authorList>
            <person name="Schwarz E.M."/>
            <person name="Hu Y."/>
            <person name="Antoshechkin I."/>
            <person name="Miller M.M."/>
            <person name="Sternberg P.W."/>
            <person name="Aroian R.V."/>
        </authorList>
    </citation>
    <scope>NUCLEOTIDE SEQUENCE</scope>
    <source>
        <strain evidence="2">HY135</strain>
    </source>
</reference>
<protein>
    <submittedName>
        <fullName evidence="1">Uncharacterized protein</fullName>
    </submittedName>
</protein>
<dbReference type="AlphaFoldDB" id="A0A016V437"/>
<proteinExistence type="predicted"/>
<organism evidence="1 2">
    <name type="scientific">Ancylostoma ceylanicum</name>
    <dbReference type="NCBI Taxonomy" id="53326"/>
    <lineage>
        <taxon>Eukaryota</taxon>
        <taxon>Metazoa</taxon>
        <taxon>Ecdysozoa</taxon>
        <taxon>Nematoda</taxon>
        <taxon>Chromadorea</taxon>
        <taxon>Rhabditida</taxon>
        <taxon>Rhabditina</taxon>
        <taxon>Rhabditomorpha</taxon>
        <taxon>Strongyloidea</taxon>
        <taxon>Ancylostomatidae</taxon>
        <taxon>Ancylostomatinae</taxon>
        <taxon>Ancylostoma</taxon>
    </lineage>
</organism>
<gene>
    <name evidence="1" type="primary">Acey_s0017.g3349</name>
    <name evidence="1" type="ORF">Y032_0017g3349</name>
</gene>
<evidence type="ECO:0000313" key="1">
    <source>
        <dbReference type="EMBL" id="EYC22439.1"/>
    </source>
</evidence>
<evidence type="ECO:0000313" key="2">
    <source>
        <dbReference type="Proteomes" id="UP000024635"/>
    </source>
</evidence>
<keyword evidence="2" id="KW-1185">Reference proteome</keyword>
<sequence length="81" mass="8752">MTICDEEFSIKAIIKRIPISRDSSVGSLSDAVKEEGRRGPIPHECLTANASLGVGDETEIPLAVITLICTTDTYFKVIVCI</sequence>
<name>A0A016V437_9BILA</name>